<evidence type="ECO:0000256" key="3">
    <source>
        <dbReference type="ARBA" id="ARBA00022692"/>
    </source>
</evidence>
<proteinExistence type="inferred from homology"/>
<dbReference type="EMBL" id="BNCO01000020">
    <property type="protein sequence ID" value="GIL55041.1"/>
    <property type="molecule type" value="Genomic_DNA"/>
</dbReference>
<keyword evidence="3 7" id="KW-0812">Transmembrane</keyword>
<feature type="transmembrane region" description="Helical" evidence="7">
    <location>
        <begin position="178"/>
        <end position="198"/>
    </location>
</feature>
<evidence type="ECO:0000313" key="8">
    <source>
        <dbReference type="EMBL" id="GIL55041.1"/>
    </source>
</evidence>
<evidence type="ECO:0000256" key="1">
    <source>
        <dbReference type="ARBA" id="ARBA00004370"/>
    </source>
</evidence>
<accession>A0A8J4F2J7</accession>
<evidence type="ECO:0000256" key="2">
    <source>
        <dbReference type="ARBA" id="ARBA00007590"/>
    </source>
</evidence>
<feature type="transmembrane region" description="Helical" evidence="7">
    <location>
        <begin position="127"/>
        <end position="146"/>
    </location>
</feature>
<dbReference type="AlphaFoldDB" id="A0A8J4F2J7"/>
<feature type="region of interest" description="Disordered" evidence="6">
    <location>
        <begin position="60"/>
        <end position="96"/>
    </location>
</feature>
<sequence>MATIRFAVSVPAPPRTLIRCGSICPLRRSFLSRRIFAYDVPGMANGKSVTGATRALANDVGSTGGSGSGGGGGGSSGSGGGSGGNGSGGGDASSPQPHPMRSFTFAFAVLLAVGGALAFARKGSAKSLGAGSGAALILALCARSMVGAAAMGPARVAFALCTLLGIVMASRFNNSKKFFPAGMVALLSLSMAVGFVVVGL</sequence>
<comment type="subcellular location">
    <subcellularLocation>
        <location evidence="1">Membrane</location>
    </subcellularLocation>
</comment>
<evidence type="ECO:0000313" key="9">
    <source>
        <dbReference type="Proteomes" id="UP000747399"/>
    </source>
</evidence>
<feature type="transmembrane region" description="Helical" evidence="7">
    <location>
        <begin position="103"/>
        <end position="120"/>
    </location>
</feature>
<protein>
    <submittedName>
        <fullName evidence="8">Uncharacterized protein</fullName>
    </submittedName>
</protein>
<dbReference type="Gene3D" id="1.10.10.1740">
    <property type="entry name" value="Transmembrane protein 14-like"/>
    <property type="match status" value="1"/>
</dbReference>
<evidence type="ECO:0000256" key="7">
    <source>
        <dbReference type="SAM" id="Phobius"/>
    </source>
</evidence>
<keyword evidence="9" id="KW-1185">Reference proteome</keyword>
<organism evidence="8 9">
    <name type="scientific">Volvox africanus</name>
    <dbReference type="NCBI Taxonomy" id="51714"/>
    <lineage>
        <taxon>Eukaryota</taxon>
        <taxon>Viridiplantae</taxon>
        <taxon>Chlorophyta</taxon>
        <taxon>core chlorophytes</taxon>
        <taxon>Chlorophyceae</taxon>
        <taxon>CS clade</taxon>
        <taxon>Chlamydomonadales</taxon>
        <taxon>Volvocaceae</taxon>
        <taxon>Volvox</taxon>
    </lineage>
</organism>
<feature type="transmembrane region" description="Helical" evidence="7">
    <location>
        <begin position="152"/>
        <end position="169"/>
    </location>
</feature>
<reference evidence="8" key="1">
    <citation type="journal article" date="2021" name="Proc. Natl. Acad. Sci. U.S.A.">
        <title>Three genomes in the algal genus Volvox reveal the fate of a haploid sex-determining region after a transition to homothallism.</title>
        <authorList>
            <person name="Yamamoto K."/>
            <person name="Hamaji T."/>
            <person name="Kawai-Toyooka H."/>
            <person name="Matsuzaki R."/>
            <person name="Takahashi F."/>
            <person name="Nishimura Y."/>
            <person name="Kawachi M."/>
            <person name="Noguchi H."/>
            <person name="Minakuchi Y."/>
            <person name="Umen J.G."/>
            <person name="Toyoda A."/>
            <person name="Nozaki H."/>
        </authorList>
    </citation>
    <scope>NUCLEOTIDE SEQUENCE</scope>
    <source>
        <strain evidence="8">NIES-3780</strain>
    </source>
</reference>
<dbReference type="InterPro" id="IPR044890">
    <property type="entry name" value="TMEM14_sf"/>
</dbReference>
<dbReference type="InterPro" id="IPR005349">
    <property type="entry name" value="TMEM14"/>
</dbReference>
<dbReference type="GO" id="GO:0015245">
    <property type="term" value="F:fatty acid transmembrane transporter activity"/>
    <property type="evidence" value="ECO:0007669"/>
    <property type="project" value="TreeGrafter"/>
</dbReference>
<name>A0A8J4F2J7_9CHLO</name>
<gene>
    <name evidence="8" type="ORF">Vafri_10694</name>
</gene>
<evidence type="ECO:0000256" key="6">
    <source>
        <dbReference type="SAM" id="MobiDB-lite"/>
    </source>
</evidence>
<evidence type="ECO:0000256" key="4">
    <source>
        <dbReference type="ARBA" id="ARBA00022989"/>
    </source>
</evidence>
<dbReference type="GO" id="GO:0009706">
    <property type="term" value="C:chloroplast inner membrane"/>
    <property type="evidence" value="ECO:0007669"/>
    <property type="project" value="TreeGrafter"/>
</dbReference>
<evidence type="ECO:0000256" key="5">
    <source>
        <dbReference type="ARBA" id="ARBA00023136"/>
    </source>
</evidence>
<comment type="similarity">
    <text evidence="2">Belongs to the TMEM14 family.</text>
</comment>
<keyword evidence="5 7" id="KW-0472">Membrane</keyword>
<feature type="compositionally biased region" description="Gly residues" evidence="6">
    <location>
        <begin position="62"/>
        <end position="91"/>
    </location>
</feature>
<dbReference type="PANTHER" id="PTHR12668">
    <property type="entry name" value="TRANSMEMBRANE PROTEIN 14, 15"/>
    <property type="match status" value="1"/>
</dbReference>
<dbReference type="Proteomes" id="UP000747399">
    <property type="component" value="Unassembled WGS sequence"/>
</dbReference>
<comment type="caution">
    <text evidence="8">The sequence shown here is derived from an EMBL/GenBank/DDBJ whole genome shotgun (WGS) entry which is preliminary data.</text>
</comment>
<keyword evidence="4 7" id="KW-1133">Transmembrane helix</keyword>
<dbReference type="PANTHER" id="PTHR12668:SF43">
    <property type="entry name" value="TRANSMEMBRANE PROTEIN 14 HOMOLOG"/>
    <property type="match status" value="1"/>
</dbReference>
<dbReference type="Pfam" id="PF03647">
    <property type="entry name" value="Tmemb_14"/>
    <property type="match status" value="1"/>
</dbReference>